<dbReference type="EMBL" id="BAAAZD010000002">
    <property type="protein sequence ID" value="GAA4007100.1"/>
    <property type="molecule type" value="Genomic_DNA"/>
</dbReference>
<proteinExistence type="predicted"/>
<organism evidence="2 3">
    <name type="scientific">Sphingomonas humi</name>
    <dbReference type="NCBI Taxonomy" id="335630"/>
    <lineage>
        <taxon>Bacteria</taxon>
        <taxon>Pseudomonadati</taxon>
        <taxon>Pseudomonadota</taxon>
        <taxon>Alphaproteobacteria</taxon>
        <taxon>Sphingomonadales</taxon>
        <taxon>Sphingomonadaceae</taxon>
        <taxon>Sphingomonas</taxon>
    </lineage>
</organism>
<keyword evidence="1" id="KW-0732">Signal</keyword>
<accession>A0ABP7S5K9</accession>
<dbReference type="PROSITE" id="PS51257">
    <property type="entry name" value="PROKAR_LIPOPROTEIN"/>
    <property type="match status" value="1"/>
</dbReference>
<protein>
    <recommendedName>
        <fullName evidence="4">Lipoprotein</fullName>
    </recommendedName>
</protein>
<evidence type="ECO:0008006" key="4">
    <source>
        <dbReference type="Google" id="ProtNLM"/>
    </source>
</evidence>
<feature type="chain" id="PRO_5045359500" description="Lipoprotein" evidence="1">
    <location>
        <begin position="20"/>
        <end position="227"/>
    </location>
</feature>
<dbReference type="Proteomes" id="UP001501310">
    <property type="component" value="Unassembled WGS sequence"/>
</dbReference>
<sequence>MPRHVGRMISVALTSLSIAACGMLTGSRTVAFRIDVYAGEKVLGSSVMSVTARETPSLLESAAQLSIRLKGEALALDENGRRGLLFMTLKPGGPVSSALLAGPAVFAMADCVGCGGHQQFWNAMGDVKSAWRDPSGDIPRKDWPLIVRFRDSSDPASVSIVDPAALSITAVRVTRTKLPVSDGLRDFLPWLTDQGFRLVSITGVKYAADITPAQELVHTDFRQGFKD</sequence>
<name>A0ABP7S5K9_9SPHN</name>
<feature type="signal peptide" evidence="1">
    <location>
        <begin position="1"/>
        <end position="19"/>
    </location>
</feature>
<comment type="caution">
    <text evidence="2">The sequence shown here is derived from an EMBL/GenBank/DDBJ whole genome shotgun (WGS) entry which is preliminary data.</text>
</comment>
<keyword evidence="3" id="KW-1185">Reference proteome</keyword>
<evidence type="ECO:0000313" key="3">
    <source>
        <dbReference type="Proteomes" id="UP001501310"/>
    </source>
</evidence>
<evidence type="ECO:0000313" key="2">
    <source>
        <dbReference type="EMBL" id="GAA4007100.1"/>
    </source>
</evidence>
<reference evidence="3" key="1">
    <citation type="journal article" date="2019" name="Int. J. Syst. Evol. Microbiol.">
        <title>The Global Catalogue of Microorganisms (GCM) 10K type strain sequencing project: providing services to taxonomists for standard genome sequencing and annotation.</title>
        <authorList>
            <consortium name="The Broad Institute Genomics Platform"/>
            <consortium name="The Broad Institute Genome Sequencing Center for Infectious Disease"/>
            <person name="Wu L."/>
            <person name="Ma J."/>
        </authorList>
    </citation>
    <scope>NUCLEOTIDE SEQUENCE [LARGE SCALE GENOMIC DNA]</scope>
    <source>
        <strain evidence="3">JCM 16603</strain>
    </source>
</reference>
<evidence type="ECO:0000256" key="1">
    <source>
        <dbReference type="SAM" id="SignalP"/>
    </source>
</evidence>
<gene>
    <name evidence="2" type="ORF">GCM10022211_20240</name>
</gene>